<dbReference type="GO" id="GO:0050334">
    <property type="term" value="F:thiaminase activity"/>
    <property type="evidence" value="ECO:0007669"/>
    <property type="project" value="UniProtKB-EC"/>
</dbReference>
<dbReference type="PANTHER" id="PTHR43198:SF2">
    <property type="entry name" value="SI:CH1073-67J19.1-RELATED"/>
    <property type="match status" value="1"/>
</dbReference>
<evidence type="ECO:0000313" key="5">
    <source>
        <dbReference type="Proteomes" id="UP001050975"/>
    </source>
</evidence>
<dbReference type="NCBIfam" id="TIGR04306">
    <property type="entry name" value="salvage_TenA"/>
    <property type="match status" value="1"/>
</dbReference>
<feature type="domain" description="Thiaminase-2/PQQC" evidence="3">
    <location>
        <begin position="11"/>
        <end position="214"/>
    </location>
</feature>
<reference evidence="4" key="1">
    <citation type="submission" date="2019-10" db="EMBL/GenBank/DDBJ databases">
        <title>Draft genome sequece of Microseira wollei NIES-4236.</title>
        <authorList>
            <person name="Yamaguchi H."/>
            <person name="Suzuki S."/>
            <person name="Kawachi M."/>
        </authorList>
    </citation>
    <scope>NUCLEOTIDE SEQUENCE</scope>
    <source>
        <strain evidence="4">NIES-4236</strain>
    </source>
</reference>
<evidence type="ECO:0000259" key="3">
    <source>
        <dbReference type="Pfam" id="PF03070"/>
    </source>
</evidence>
<dbReference type="RefSeq" id="WP_226582050.1">
    <property type="nucleotide sequence ID" value="NZ_BLAY01000045.1"/>
</dbReference>
<keyword evidence="2" id="KW-0378">Hydrolase</keyword>
<comment type="catalytic activity">
    <reaction evidence="2">
        <text>4-amino-5-aminomethyl-2-methylpyrimidine + H2O = 4-amino-5-hydroxymethyl-2-methylpyrimidine + NH4(+)</text>
        <dbReference type="Rhea" id="RHEA:31799"/>
        <dbReference type="ChEBI" id="CHEBI:15377"/>
        <dbReference type="ChEBI" id="CHEBI:16892"/>
        <dbReference type="ChEBI" id="CHEBI:28938"/>
        <dbReference type="ChEBI" id="CHEBI:63416"/>
        <dbReference type="EC" id="3.5.99.2"/>
    </reaction>
</comment>
<dbReference type="InterPro" id="IPR004305">
    <property type="entry name" value="Thiaminase-2/PQQC"/>
</dbReference>
<dbReference type="InterPro" id="IPR016084">
    <property type="entry name" value="Haem_Oase-like_multi-hlx"/>
</dbReference>
<dbReference type="Gene3D" id="1.20.910.10">
    <property type="entry name" value="Heme oxygenase-like"/>
    <property type="match status" value="1"/>
</dbReference>
<keyword evidence="5" id="KW-1185">Reference proteome</keyword>
<evidence type="ECO:0000256" key="1">
    <source>
        <dbReference type="ARBA" id="ARBA00004948"/>
    </source>
</evidence>
<dbReference type="EC" id="3.5.99.2" evidence="2"/>
<proteinExistence type="inferred from homology"/>
<organism evidence="4 5">
    <name type="scientific">Microseira wollei NIES-4236</name>
    <dbReference type="NCBI Taxonomy" id="2530354"/>
    <lineage>
        <taxon>Bacteria</taxon>
        <taxon>Bacillati</taxon>
        <taxon>Cyanobacteriota</taxon>
        <taxon>Cyanophyceae</taxon>
        <taxon>Oscillatoriophycideae</taxon>
        <taxon>Aerosakkonematales</taxon>
        <taxon>Aerosakkonemataceae</taxon>
        <taxon>Microseira</taxon>
    </lineage>
</organism>
<comment type="function">
    <text evidence="2">Catalyzes an amino-pyrimidine hydrolysis reaction at the C5' of the pyrimidine moiety of thiamine compounds, a reaction that is part of a thiamine salvage pathway.</text>
</comment>
<comment type="catalytic activity">
    <reaction evidence="2">
        <text>thiamine + H2O = 5-(2-hydroxyethyl)-4-methylthiazole + 4-amino-5-hydroxymethyl-2-methylpyrimidine + H(+)</text>
        <dbReference type="Rhea" id="RHEA:17509"/>
        <dbReference type="ChEBI" id="CHEBI:15377"/>
        <dbReference type="ChEBI" id="CHEBI:15378"/>
        <dbReference type="ChEBI" id="CHEBI:16892"/>
        <dbReference type="ChEBI" id="CHEBI:17957"/>
        <dbReference type="ChEBI" id="CHEBI:18385"/>
        <dbReference type="EC" id="3.5.99.2"/>
    </reaction>
</comment>
<evidence type="ECO:0000256" key="2">
    <source>
        <dbReference type="RuleBase" id="RU363093"/>
    </source>
</evidence>
<dbReference type="PANTHER" id="PTHR43198">
    <property type="entry name" value="BIFUNCTIONAL TH2 PROTEIN"/>
    <property type="match status" value="1"/>
</dbReference>
<dbReference type="CDD" id="cd19365">
    <property type="entry name" value="TenA_C-like"/>
    <property type="match status" value="1"/>
</dbReference>
<dbReference type="InterPro" id="IPR027574">
    <property type="entry name" value="Thiaminase_II"/>
</dbReference>
<keyword evidence="2" id="KW-0784">Thiamine biosynthesis</keyword>
<evidence type="ECO:0000313" key="4">
    <source>
        <dbReference type="EMBL" id="GET38465.1"/>
    </source>
</evidence>
<dbReference type="Proteomes" id="UP001050975">
    <property type="component" value="Unassembled WGS sequence"/>
</dbReference>
<dbReference type="InterPro" id="IPR050967">
    <property type="entry name" value="Thiamine_Salvage_TenA"/>
</dbReference>
<protein>
    <recommendedName>
        <fullName evidence="2">Aminopyrimidine aminohydrolase</fullName>
        <ecNumber evidence="2">3.5.99.2</ecNumber>
    </recommendedName>
</protein>
<dbReference type="SUPFAM" id="SSF48613">
    <property type="entry name" value="Heme oxygenase-like"/>
    <property type="match status" value="1"/>
</dbReference>
<comment type="caution">
    <text evidence="4">The sequence shown here is derived from an EMBL/GenBank/DDBJ whole genome shotgun (WGS) entry which is preliminary data.</text>
</comment>
<gene>
    <name evidence="4" type="ORF">MiSe_32230</name>
</gene>
<comment type="pathway">
    <text evidence="1 2">Cofactor biosynthesis; thiamine diphosphate biosynthesis.</text>
</comment>
<dbReference type="AlphaFoldDB" id="A0AAV3X9E6"/>
<dbReference type="EMBL" id="BLAY01000045">
    <property type="protein sequence ID" value="GET38465.1"/>
    <property type="molecule type" value="Genomic_DNA"/>
</dbReference>
<name>A0AAV3X9E6_9CYAN</name>
<dbReference type="Pfam" id="PF03070">
    <property type="entry name" value="TENA_THI-4"/>
    <property type="match status" value="1"/>
</dbReference>
<accession>A0AAV3X9E6</accession>
<dbReference type="GO" id="GO:0009228">
    <property type="term" value="P:thiamine biosynthetic process"/>
    <property type="evidence" value="ECO:0007669"/>
    <property type="project" value="UniProtKB-KW"/>
</dbReference>
<dbReference type="GO" id="GO:0005829">
    <property type="term" value="C:cytosol"/>
    <property type="evidence" value="ECO:0007669"/>
    <property type="project" value="TreeGrafter"/>
</dbReference>
<comment type="similarity">
    <text evidence="2">Belongs to the TenA family.</text>
</comment>
<sequence length="220" mass="25270">MNFTDSLWLSIEAIYSKILAHPFVQGLTDGSLDESAFRFYAIQDALYLQDFARGLAILGAKADSDDDFLMFCDHASNAILVERSMHDSFFKAWQLTSEQVYNTPPAPNCLLYTSYLLRVALGLPYYEAVGAFLPCYWIYWQVGKELVQKGSVNPLYQQWIDTYASDEFEAVVKAVLPVMDNLALGLTQPQKEAVKHHFIITSKMEYLFWDMGYHQQEWEV</sequence>